<protein>
    <recommendedName>
        <fullName evidence="5">ABC transmembrane type-1 domain-containing protein</fullName>
    </recommendedName>
</protein>
<evidence type="ECO:0008006" key="5">
    <source>
        <dbReference type="Google" id="ProtNLM"/>
    </source>
</evidence>
<dbReference type="AlphaFoldDB" id="A0A8T1TY00"/>
<proteinExistence type="predicted"/>
<keyword evidence="1" id="KW-1133">Transmembrane helix</keyword>
<keyword evidence="1" id="KW-0472">Membrane</keyword>
<reference evidence="3" key="1">
    <citation type="submission" date="2021-01" db="EMBL/GenBank/DDBJ databases">
        <title>Phytophthora aleatoria, a newly-described species from Pinus radiata is distinct from Phytophthora cactorum isolates based on comparative genomics.</title>
        <authorList>
            <person name="Mcdougal R."/>
            <person name="Panda P."/>
            <person name="Williams N."/>
            <person name="Studholme D.J."/>
        </authorList>
    </citation>
    <scope>NUCLEOTIDE SEQUENCE</scope>
    <source>
        <strain evidence="3">NZFS 3830</strain>
    </source>
</reference>
<dbReference type="Proteomes" id="UP000688947">
    <property type="component" value="Unassembled WGS sequence"/>
</dbReference>
<gene>
    <name evidence="3" type="ORF">JG687_00014740</name>
</gene>
<feature type="non-terminal residue" evidence="3">
    <location>
        <position position="141"/>
    </location>
</feature>
<evidence type="ECO:0000313" key="3">
    <source>
        <dbReference type="EMBL" id="KAG6949619.1"/>
    </source>
</evidence>
<feature type="transmembrane region" description="Helical" evidence="1">
    <location>
        <begin position="105"/>
        <end position="123"/>
    </location>
</feature>
<feature type="chain" id="PRO_5035729118" description="ABC transmembrane type-1 domain-containing protein" evidence="2">
    <location>
        <begin position="19"/>
        <end position="141"/>
    </location>
</feature>
<dbReference type="EMBL" id="JAENGZ010001227">
    <property type="protein sequence ID" value="KAG6949619.1"/>
    <property type="molecule type" value="Genomic_DNA"/>
</dbReference>
<keyword evidence="1" id="KW-0812">Transmembrane</keyword>
<sequence>STLPTHCFLDFLPSTLLTIVVSPPYSCPPHSLHRVTSPTGSSLLQLLTARTVLTAGRWLQSKIVGRVYHKLHQLPAAFNVTHPSSRSSQYRGPAWRHRVDSLSTYFTLDAVISLALFAVGAFFTRTASELPSASTKPSWRW</sequence>
<accession>A0A8T1TY00</accession>
<keyword evidence="2" id="KW-0732">Signal</keyword>
<organism evidence="3 4">
    <name type="scientific">Phytophthora cactorum</name>
    <dbReference type="NCBI Taxonomy" id="29920"/>
    <lineage>
        <taxon>Eukaryota</taxon>
        <taxon>Sar</taxon>
        <taxon>Stramenopiles</taxon>
        <taxon>Oomycota</taxon>
        <taxon>Peronosporomycetes</taxon>
        <taxon>Peronosporales</taxon>
        <taxon>Peronosporaceae</taxon>
        <taxon>Phytophthora</taxon>
    </lineage>
</organism>
<evidence type="ECO:0000256" key="2">
    <source>
        <dbReference type="SAM" id="SignalP"/>
    </source>
</evidence>
<evidence type="ECO:0000313" key="4">
    <source>
        <dbReference type="Proteomes" id="UP000688947"/>
    </source>
</evidence>
<comment type="caution">
    <text evidence="3">The sequence shown here is derived from an EMBL/GenBank/DDBJ whole genome shotgun (WGS) entry which is preliminary data.</text>
</comment>
<feature type="non-terminal residue" evidence="3">
    <location>
        <position position="1"/>
    </location>
</feature>
<evidence type="ECO:0000256" key="1">
    <source>
        <dbReference type="SAM" id="Phobius"/>
    </source>
</evidence>
<feature type="signal peptide" evidence="2">
    <location>
        <begin position="1"/>
        <end position="18"/>
    </location>
</feature>
<name>A0A8T1TY00_9STRA</name>